<dbReference type="RefSeq" id="XP_025363399.1">
    <property type="nucleotide sequence ID" value="XM_025503375.1"/>
</dbReference>
<proteinExistence type="predicted"/>
<dbReference type="GeneID" id="37025198"/>
<feature type="compositionally biased region" description="Basic and acidic residues" evidence="1">
    <location>
        <begin position="63"/>
        <end position="78"/>
    </location>
</feature>
<gene>
    <name evidence="2" type="ORF">BDZ90DRAFT_130992</name>
</gene>
<feature type="region of interest" description="Disordered" evidence="1">
    <location>
        <begin position="63"/>
        <end position="132"/>
    </location>
</feature>
<evidence type="ECO:0000313" key="2">
    <source>
        <dbReference type="EMBL" id="PWN28787.1"/>
    </source>
</evidence>
<keyword evidence="3" id="KW-1185">Reference proteome</keyword>
<feature type="compositionally biased region" description="Basic and acidic residues" evidence="1">
    <location>
        <begin position="10"/>
        <end position="24"/>
    </location>
</feature>
<feature type="compositionally biased region" description="Basic and acidic residues" evidence="1">
    <location>
        <begin position="102"/>
        <end position="117"/>
    </location>
</feature>
<reference evidence="2 3" key="1">
    <citation type="journal article" date="2018" name="Mol. Biol. Evol.">
        <title>Broad Genomic Sampling Reveals a Smut Pathogenic Ancestry of the Fungal Clade Ustilaginomycotina.</title>
        <authorList>
            <person name="Kijpornyongpan T."/>
            <person name="Mondo S.J."/>
            <person name="Barry K."/>
            <person name="Sandor L."/>
            <person name="Lee J."/>
            <person name="Lipzen A."/>
            <person name="Pangilinan J."/>
            <person name="LaButti K."/>
            <person name="Hainaut M."/>
            <person name="Henrissat B."/>
            <person name="Grigoriev I.V."/>
            <person name="Spatafora J.W."/>
            <person name="Aime M.C."/>
        </authorList>
    </citation>
    <scope>NUCLEOTIDE SEQUENCE [LARGE SCALE GENOMIC DNA]</scope>
    <source>
        <strain evidence="2 3">MCA 5214</strain>
    </source>
</reference>
<dbReference type="AlphaFoldDB" id="A0A316UU11"/>
<accession>A0A316UU11</accession>
<name>A0A316UU11_9BASI</name>
<organism evidence="2 3">
    <name type="scientific">Jaminaea rosea</name>
    <dbReference type="NCBI Taxonomy" id="1569628"/>
    <lineage>
        <taxon>Eukaryota</taxon>
        <taxon>Fungi</taxon>
        <taxon>Dikarya</taxon>
        <taxon>Basidiomycota</taxon>
        <taxon>Ustilaginomycotina</taxon>
        <taxon>Exobasidiomycetes</taxon>
        <taxon>Microstromatales</taxon>
        <taxon>Microstromatales incertae sedis</taxon>
        <taxon>Jaminaea</taxon>
    </lineage>
</organism>
<dbReference type="Proteomes" id="UP000245884">
    <property type="component" value="Unassembled WGS sequence"/>
</dbReference>
<evidence type="ECO:0000256" key="1">
    <source>
        <dbReference type="SAM" id="MobiDB-lite"/>
    </source>
</evidence>
<dbReference type="EMBL" id="KZ819664">
    <property type="protein sequence ID" value="PWN28787.1"/>
    <property type="molecule type" value="Genomic_DNA"/>
</dbReference>
<feature type="region of interest" description="Disordered" evidence="1">
    <location>
        <begin position="1"/>
        <end position="24"/>
    </location>
</feature>
<evidence type="ECO:0000313" key="3">
    <source>
        <dbReference type="Proteomes" id="UP000245884"/>
    </source>
</evidence>
<sequence length="189" mass="21740">MFKPRSTRGAVRENGDEVAKQTRWSEHRRRCLRLDYCIVSQSAPPPSPNFLCSSHRVQESRREARGVEARGVEARDLTPRPPQLPTPVGCNGGDEGGDDDEGKCNEQRRSRRSHEWPVRPLRGSGSHCKSAVRPLPCRCRSPWCWCWCWAERAVDRALTFSTHPIQPQAVPPSCWRDSEDVSTRRWQRR</sequence>
<protein>
    <submittedName>
        <fullName evidence="2">Uncharacterized protein</fullName>
    </submittedName>
</protein>